<name>A0ABR7GDS1_9FIRM</name>
<keyword evidence="2" id="KW-1185">Reference proteome</keyword>
<accession>A0ABR7GDS1</accession>
<dbReference type="RefSeq" id="WP_186853841.1">
    <property type="nucleotide sequence ID" value="NZ_JACOPG010000001.1"/>
</dbReference>
<sequence length="220" mass="24817">MADTAKKMNIYEAISRCMEDIGAVGKNDRNKQQGFMYRGIDAVMNAINPALTKNHVFVVPEVLEQQRQERTTQKGAVLIYSICKVRFTFYAEDGSSVSAVTIGEGMDSGDKATNKAMSIAFKYACFQVFCIPTEEMQDPDAETPEPVTPAFVPATAEQLHKLNEFVSAYAEMCENAKETDIWNKLKEMYHFNNTGEVSNELVTKIIHQVETWYKKKKEAN</sequence>
<dbReference type="InterPro" id="IPR007499">
    <property type="entry name" value="ERF_bacteria_virus"/>
</dbReference>
<organism evidence="1 2">
    <name type="scientific">Roseburia lenta</name>
    <dbReference type="NCBI Taxonomy" id="2763061"/>
    <lineage>
        <taxon>Bacteria</taxon>
        <taxon>Bacillati</taxon>
        <taxon>Bacillota</taxon>
        <taxon>Clostridia</taxon>
        <taxon>Lachnospirales</taxon>
        <taxon>Lachnospiraceae</taxon>
        <taxon>Roseburia</taxon>
    </lineage>
</organism>
<evidence type="ECO:0000313" key="2">
    <source>
        <dbReference type="Proteomes" id="UP000643810"/>
    </source>
</evidence>
<comment type="caution">
    <text evidence="1">The sequence shown here is derived from an EMBL/GenBank/DDBJ whole genome shotgun (WGS) entry which is preliminary data.</text>
</comment>
<reference evidence="1 2" key="1">
    <citation type="submission" date="2020-08" db="EMBL/GenBank/DDBJ databases">
        <title>Genome public.</title>
        <authorList>
            <person name="Liu C."/>
            <person name="Sun Q."/>
        </authorList>
    </citation>
    <scope>NUCLEOTIDE SEQUENCE [LARGE SCALE GENOMIC DNA]</scope>
    <source>
        <strain evidence="1 2">NSJ-9</strain>
    </source>
</reference>
<dbReference type="Proteomes" id="UP000643810">
    <property type="component" value="Unassembled WGS sequence"/>
</dbReference>
<evidence type="ECO:0000313" key="1">
    <source>
        <dbReference type="EMBL" id="MBC5685587.1"/>
    </source>
</evidence>
<dbReference type="EMBL" id="JACOPG010000001">
    <property type="protein sequence ID" value="MBC5685587.1"/>
    <property type="molecule type" value="Genomic_DNA"/>
</dbReference>
<protein>
    <submittedName>
        <fullName evidence="1">ERF family protein</fullName>
    </submittedName>
</protein>
<proteinExistence type="predicted"/>
<dbReference type="Pfam" id="PF04404">
    <property type="entry name" value="ERF"/>
    <property type="match status" value="1"/>
</dbReference>
<gene>
    <name evidence="1" type="ORF">H8R94_02975</name>
</gene>